<dbReference type="InterPro" id="IPR029058">
    <property type="entry name" value="AB_hydrolase_fold"/>
</dbReference>
<dbReference type="Pfam" id="PF00561">
    <property type="entry name" value="Abhydrolase_1"/>
    <property type="match status" value="1"/>
</dbReference>
<evidence type="ECO:0000313" key="3">
    <source>
        <dbReference type="EMBL" id="EHO63159.1"/>
    </source>
</evidence>
<comment type="caution">
    <text evidence="3">The sequence shown here is derived from an EMBL/GenBank/DDBJ whole genome shotgun (WGS) entry which is preliminary data.</text>
</comment>
<dbReference type="Proteomes" id="UP000003277">
    <property type="component" value="Unassembled WGS sequence"/>
</dbReference>
<dbReference type="PANTHER" id="PTHR43358:SF4">
    <property type="entry name" value="ALPHA_BETA HYDROLASE FOLD-1 DOMAIN-CONTAINING PROTEIN"/>
    <property type="match status" value="1"/>
</dbReference>
<keyword evidence="4" id="KW-1185">Reference proteome</keyword>
<gene>
    <name evidence="3" type="ORF">HMPREF9453_00939</name>
</gene>
<dbReference type="OrthoDB" id="9776685at2"/>
<organism evidence="3 4">
    <name type="scientific">Dialister succinatiphilus YIT 11850</name>
    <dbReference type="NCBI Taxonomy" id="742743"/>
    <lineage>
        <taxon>Bacteria</taxon>
        <taxon>Bacillati</taxon>
        <taxon>Bacillota</taxon>
        <taxon>Negativicutes</taxon>
        <taxon>Veillonellales</taxon>
        <taxon>Veillonellaceae</taxon>
        <taxon>Dialister</taxon>
    </lineage>
</organism>
<evidence type="ECO:0000313" key="4">
    <source>
        <dbReference type="Proteomes" id="UP000003277"/>
    </source>
</evidence>
<evidence type="ECO:0008006" key="5">
    <source>
        <dbReference type="Google" id="ProtNLM"/>
    </source>
</evidence>
<dbReference type="EMBL" id="ADLT01000020">
    <property type="protein sequence ID" value="EHO63159.1"/>
    <property type="molecule type" value="Genomic_DNA"/>
</dbReference>
<dbReference type="Gene3D" id="3.40.50.1820">
    <property type="entry name" value="alpha/beta hydrolase"/>
    <property type="match status" value="1"/>
</dbReference>
<dbReference type="Pfam" id="PF12146">
    <property type="entry name" value="Hydrolase_4"/>
    <property type="match status" value="1"/>
</dbReference>
<name>H1D001_9FIRM</name>
<sequence>MHFLFKLTKWLIILVLFAALSLGFYAGNLSYEELFNAPWDRILGIENHRLDLGRIHGLEDRYGWQRVMVPSKDGTELRGTYIETVKGGRKAVVLLHGLYQNRSMCVPYISMYQDMGYNVLLVDLRGHGESGGGHTDWGIHDVEDMNAWVDFLRSKNPSMEIGFHGISLGAAMALIYSGSEEGQHMKFYVADSSYGNLLALGRDKIMTYTGDDRLVLGMDVLNPFMQAAMFFHTGRILSDVDPASQVTRMSSPVLFLHGGADMLVPPSVAHELLADSSSSVKELYIFDGAAHTMEMAVNGPAYKQVVQKFVKQRS</sequence>
<feature type="domain" description="Serine aminopeptidase S33" evidence="2">
    <location>
        <begin position="244"/>
        <end position="293"/>
    </location>
</feature>
<accession>H1D001</accession>
<dbReference type="AlphaFoldDB" id="H1D001"/>
<dbReference type="InterPro" id="IPR000073">
    <property type="entry name" value="AB_hydrolase_1"/>
</dbReference>
<dbReference type="InterPro" id="IPR052920">
    <property type="entry name" value="DNA-binding_regulatory"/>
</dbReference>
<dbReference type="HOGENOM" id="CLU_029375_6_0_9"/>
<protein>
    <recommendedName>
        <fullName evidence="5">Serine aminopeptidase S33 domain-containing protein</fullName>
    </recommendedName>
</protein>
<proteinExistence type="predicted"/>
<evidence type="ECO:0000259" key="1">
    <source>
        <dbReference type="Pfam" id="PF00561"/>
    </source>
</evidence>
<dbReference type="RefSeq" id="WP_008859435.1">
    <property type="nucleotide sequence ID" value="NZ_JH591187.1"/>
</dbReference>
<evidence type="ECO:0000259" key="2">
    <source>
        <dbReference type="Pfam" id="PF12146"/>
    </source>
</evidence>
<reference evidence="3 4" key="1">
    <citation type="submission" date="2011-11" db="EMBL/GenBank/DDBJ databases">
        <title>The Genome Sequence of Dialister succinatiphilus YIT 11850.</title>
        <authorList>
            <consortium name="The Broad Institute Genome Sequencing Platform"/>
            <person name="Earl A."/>
            <person name="Ward D."/>
            <person name="Feldgarden M."/>
            <person name="Gevers D."/>
            <person name="Morotomi M."/>
            <person name="Young S.K."/>
            <person name="Zeng Q."/>
            <person name="Gargeya S."/>
            <person name="Fitzgerald M."/>
            <person name="Haas B."/>
            <person name="Abouelleil A."/>
            <person name="Alvarado L."/>
            <person name="Arachchi H.M."/>
            <person name="Berlin A."/>
            <person name="Brown A."/>
            <person name="Chapman S.B."/>
            <person name="Dunbar C."/>
            <person name="Gearin G."/>
            <person name="Goldberg J."/>
            <person name="Griggs A."/>
            <person name="Gujja S."/>
            <person name="Heiman D."/>
            <person name="Howarth C."/>
            <person name="Lui A."/>
            <person name="MacDonald P.J.P."/>
            <person name="Montmayeur A."/>
            <person name="Murphy C."/>
            <person name="Neiman D."/>
            <person name="Pearson M."/>
            <person name="Priest M."/>
            <person name="Roberts A."/>
            <person name="Saif S."/>
            <person name="Shea T."/>
            <person name="Sisk P."/>
            <person name="Stolte C."/>
            <person name="Sykes S."/>
            <person name="Wortman J."/>
            <person name="Nusbaum C."/>
            <person name="Birren B."/>
        </authorList>
    </citation>
    <scope>NUCLEOTIDE SEQUENCE [LARGE SCALE GENOMIC DNA]</scope>
    <source>
        <strain evidence="3 4">YIT 11850</strain>
    </source>
</reference>
<dbReference type="PANTHER" id="PTHR43358">
    <property type="entry name" value="ALPHA/BETA-HYDROLASE"/>
    <property type="match status" value="1"/>
</dbReference>
<dbReference type="SUPFAM" id="SSF53474">
    <property type="entry name" value="alpha/beta-Hydrolases"/>
    <property type="match status" value="1"/>
</dbReference>
<dbReference type="PATRIC" id="fig|742743.3.peg.963"/>
<dbReference type="STRING" id="742743.HMPREF9453_00939"/>
<feature type="domain" description="AB hydrolase-1" evidence="1">
    <location>
        <begin position="91"/>
        <end position="193"/>
    </location>
</feature>
<dbReference type="eggNOG" id="COG1073">
    <property type="taxonomic scope" value="Bacteria"/>
</dbReference>
<dbReference type="InterPro" id="IPR022742">
    <property type="entry name" value="Hydrolase_4"/>
</dbReference>